<dbReference type="Proteomes" id="UP000755585">
    <property type="component" value="Unassembled WGS sequence"/>
</dbReference>
<feature type="compositionally biased region" description="Low complexity" evidence="1">
    <location>
        <begin position="148"/>
        <end position="161"/>
    </location>
</feature>
<dbReference type="RefSeq" id="WP_209698875.1">
    <property type="nucleotide sequence ID" value="NZ_BAAAVU010000023.1"/>
</dbReference>
<dbReference type="EMBL" id="JAGINT010000002">
    <property type="protein sequence ID" value="MBP2356345.1"/>
    <property type="molecule type" value="Genomic_DNA"/>
</dbReference>
<proteinExistence type="predicted"/>
<evidence type="ECO:0000256" key="2">
    <source>
        <dbReference type="SAM" id="SignalP"/>
    </source>
</evidence>
<sequence>MKTTTLFIGAAVAALGTLTACGGSNSSPPPSSGGGAAAAVSVKDVSGVGQALVDASGKTLYFADQEAGGMIKCTSGCLDIWVPATGTAADAKSVSGLGTMKRSDTGADQLTFQGKPLYSFKLDNNGQAKGNNVTDNFAGTSFTWHAATTSATPPSSAPSSSSGGGYGNGY</sequence>
<comment type="caution">
    <text evidence="3">The sequence shown here is derived from an EMBL/GenBank/DDBJ whole genome shotgun (WGS) entry which is preliminary data.</text>
</comment>
<dbReference type="PANTHER" id="PTHR39335">
    <property type="entry name" value="BLL4220 PROTEIN"/>
    <property type="match status" value="1"/>
</dbReference>
<feature type="signal peptide" evidence="2">
    <location>
        <begin position="1"/>
        <end position="22"/>
    </location>
</feature>
<protein>
    <submittedName>
        <fullName evidence="3">Lipoprotein with Yx(FWY)xxD motif</fullName>
    </submittedName>
</protein>
<keyword evidence="3" id="KW-0449">Lipoprotein</keyword>
<keyword evidence="2" id="KW-0732">Signal</keyword>
<evidence type="ECO:0000256" key="1">
    <source>
        <dbReference type="SAM" id="MobiDB-lite"/>
    </source>
</evidence>
<organism evidence="3 4">
    <name type="scientific">Kribbella aluminosa</name>
    <dbReference type="NCBI Taxonomy" id="416017"/>
    <lineage>
        <taxon>Bacteria</taxon>
        <taxon>Bacillati</taxon>
        <taxon>Actinomycetota</taxon>
        <taxon>Actinomycetes</taxon>
        <taxon>Propionibacteriales</taxon>
        <taxon>Kribbellaceae</taxon>
        <taxon>Kribbella</taxon>
    </lineage>
</organism>
<feature type="chain" id="PRO_5045995695" evidence="2">
    <location>
        <begin position="23"/>
        <end position="170"/>
    </location>
</feature>
<feature type="region of interest" description="Disordered" evidence="1">
    <location>
        <begin position="148"/>
        <end position="170"/>
    </location>
</feature>
<accession>A0ABS4UXF4</accession>
<dbReference type="PROSITE" id="PS51257">
    <property type="entry name" value="PROKAR_LIPOPROTEIN"/>
    <property type="match status" value="1"/>
</dbReference>
<dbReference type="InterPro" id="IPR005297">
    <property type="entry name" value="Lipoprotein_repeat"/>
</dbReference>
<dbReference type="Pfam" id="PF03640">
    <property type="entry name" value="Lipoprotein_15"/>
    <property type="match status" value="1"/>
</dbReference>
<name>A0ABS4UXF4_9ACTN</name>
<evidence type="ECO:0000313" key="4">
    <source>
        <dbReference type="Proteomes" id="UP000755585"/>
    </source>
</evidence>
<reference evidence="3 4" key="1">
    <citation type="submission" date="2021-03" db="EMBL/GenBank/DDBJ databases">
        <title>Sequencing the genomes of 1000 actinobacteria strains.</title>
        <authorList>
            <person name="Klenk H.-P."/>
        </authorList>
    </citation>
    <scope>NUCLEOTIDE SEQUENCE [LARGE SCALE GENOMIC DNA]</scope>
    <source>
        <strain evidence="3 4">DSM 18824</strain>
    </source>
</reference>
<evidence type="ECO:0000313" key="3">
    <source>
        <dbReference type="EMBL" id="MBP2356345.1"/>
    </source>
</evidence>
<keyword evidence="4" id="KW-1185">Reference proteome</keyword>
<dbReference type="PANTHER" id="PTHR39335:SF1">
    <property type="entry name" value="BLL4220 PROTEIN"/>
    <property type="match status" value="1"/>
</dbReference>
<gene>
    <name evidence="3" type="ORF">JOF29_007455</name>
</gene>